<reference evidence="2" key="1">
    <citation type="journal article" date="2012" name="Proc. Natl. Acad. Sci. U.S.A.">
        <title>Antigenic diversity is generated by distinct evolutionary mechanisms in African trypanosome species.</title>
        <authorList>
            <person name="Jackson A.P."/>
            <person name="Berry A."/>
            <person name="Aslett M."/>
            <person name="Allison H.C."/>
            <person name="Burton P."/>
            <person name="Vavrova-Anderson J."/>
            <person name="Brown R."/>
            <person name="Browne H."/>
            <person name="Corton N."/>
            <person name="Hauser H."/>
            <person name="Gamble J."/>
            <person name="Gilderthorp R."/>
            <person name="Marcello L."/>
            <person name="McQuillan J."/>
            <person name="Otto T.D."/>
            <person name="Quail M.A."/>
            <person name="Sanders M.J."/>
            <person name="van Tonder A."/>
            <person name="Ginger M.L."/>
            <person name="Field M.C."/>
            <person name="Barry J.D."/>
            <person name="Hertz-Fowler C."/>
            <person name="Berriman M."/>
        </authorList>
    </citation>
    <scope>NUCLEOTIDE SEQUENCE</scope>
    <source>
        <strain evidence="2">IL3000</strain>
    </source>
</reference>
<evidence type="ECO:0000313" key="2">
    <source>
        <dbReference type="EMBL" id="CCC90821.1"/>
    </source>
</evidence>
<dbReference type="AlphaFoldDB" id="G0UN61"/>
<organism evidence="2">
    <name type="scientific">Trypanosoma congolense (strain IL3000)</name>
    <dbReference type="NCBI Taxonomy" id="1068625"/>
    <lineage>
        <taxon>Eukaryota</taxon>
        <taxon>Discoba</taxon>
        <taxon>Euglenozoa</taxon>
        <taxon>Kinetoplastea</taxon>
        <taxon>Metakinetoplastina</taxon>
        <taxon>Trypanosomatida</taxon>
        <taxon>Trypanosomatidae</taxon>
        <taxon>Trypanosoma</taxon>
        <taxon>Nannomonas</taxon>
    </lineage>
</organism>
<proteinExistence type="predicted"/>
<name>G0UN61_TRYCI</name>
<protein>
    <submittedName>
        <fullName evidence="2">Uncharacterized protein</fullName>
    </submittedName>
</protein>
<feature type="transmembrane region" description="Helical" evidence="1">
    <location>
        <begin position="12"/>
        <end position="30"/>
    </location>
</feature>
<keyword evidence="1" id="KW-0812">Transmembrane</keyword>
<keyword evidence="1" id="KW-0472">Membrane</keyword>
<evidence type="ECO:0000256" key="1">
    <source>
        <dbReference type="SAM" id="Phobius"/>
    </source>
</evidence>
<accession>G0UN61</accession>
<gene>
    <name evidence="2" type="ORF">TCIL3000_6_470</name>
</gene>
<dbReference type="EMBL" id="HE575319">
    <property type="protein sequence ID" value="CCC90821.1"/>
    <property type="molecule type" value="Genomic_DNA"/>
</dbReference>
<sequence>MGTESCEPSCTMSLLTTFHLFACFSSFPLLHKYLCIILYLNGTWLLFPFTEWLIMGGTNHLFLHLCVASSADARWKKGVVKQKNSHHAFAEVTVILLSWLLPSLPHGPTPFLAPCFS</sequence>
<keyword evidence="1" id="KW-1133">Transmembrane helix</keyword>